<dbReference type="Pfam" id="PF01694">
    <property type="entry name" value="Rhomboid"/>
    <property type="match status" value="1"/>
</dbReference>
<dbReference type="GO" id="GO:0006508">
    <property type="term" value="P:proteolysis"/>
    <property type="evidence" value="ECO:0007669"/>
    <property type="project" value="UniProtKB-KW"/>
</dbReference>
<keyword evidence="6 7" id="KW-0472">Membrane</keyword>
<keyword evidence="4" id="KW-0378">Hydrolase</keyword>
<dbReference type="InterPro" id="IPR046483">
    <property type="entry name" value="DUF6576"/>
</dbReference>
<keyword evidence="5 7" id="KW-1133">Transmembrane helix</keyword>
<feature type="transmembrane region" description="Helical" evidence="7">
    <location>
        <begin position="162"/>
        <end position="184"/>
    </location>
</feature>
<evidence type="ECO:0000256" key="1">
    <source>
        <dbReference type="ARBA" id="ARBA00004141"/>
    </source>
</evidence>
<feature type="transmembrane region" description="Helical" evidence="7">
    <location>
        <begin position="21"/>
        <end position="42"/>
    </location>
</feature>
<evidence type="ECO:0000256" key="6">
    <source>
        <dbReference type="ARBA" id="ARBA00023136"/>
    </source>
</evidence>
<proteinExistence type="inferred from homology"/>
<dbReference type="EMBL" id="JANDHW010000009">
    <property type="protein sequence ID" value="MCP9612420.1"/>
    <property type="molecule type" value="Genomic_DNA"/>
</dbReference>
<feature type="transmembrane region" description="Helical" evidence="7">
    <location>
        <begin position="79"/>
        <end position="100"/>
    </location>
</feature>
<evidence type="ECO:0000259" key="9">
    <source>
        <dbReference type="Pfam" id="PF20216"/>
    </source>
</evidence>
<keyword evidence="10" id="KW-0645">Protease</keyword>
<feature type="domain" description="Peptidase S54 rhomboid" evidence="8">
    <location>
        <begin position="65"/>
        <end position="208"/>
    </location>
</feature>
<reference evidence="10 11" key="1">
    <citation type="submission" date="2022-07" db="EMBL/GenBank/DDBJ databases">
        <title>Fecal culturing of patients with breast cancer.</title>
        <authorList>
            <person name="Teng N.M.Y."/>
            <person name="Kiu R."/>
            <person name="Evans R."/>
            <person name="Baker D.J."/>
            <person name="Zenner C."/>
            <person name="Robinson S.D."/>
            <person name="Hall L.J."/>
        </authorList>
    </citation>
    <scope>NUCLEOTIDE SEQUENCE [LARGE SCALE GENOMIC DNA]</scope>
    <source>
        <strain evidence="10 11">LH1063</strain>
    </source>
</reference>
<evidence type="ECO:0000256" key="5">
    <source>
        <dbReference type="ARBA" id="ARBA00022989"/>
    </source>
</evidence>
<dbReference type="RefSeq" id="WP_255027722.1">
    <property type="nucleotide sequence ID" value="NZ_JANDHW010000009.1"/>
</dbReference>
<keyword evidence="11" id="KW-1185">Reference proteome</keyword>
<dbReference type="InterPro" id="IPR050925">
    <property type="entry name" value="Rhomboid_protease_S54"/>
</dbReference>
<evidence type="ECO:0000313" key="10">
    <source>
        <dbReference type="EMBL" id="MCP9612420.1"/>
    </source>
</evidence>
<dbReference type="Pfam" id="PF20216">
    <property type="entry name" value="DUF6576"/>
    <property type="match status" value="1"/>
</dbReference>
<feature type="transmembrane region" description="Helical" evidence="7">
    <location>
        <begin position="133"/>
        <end position="155"/>
    </location>
</feature>
<dbReference type="GO" id="GO:0008233">
    <property type="term" value="F:peptidase activity"/>
    <property type="evidence" value="ECO:0007669"/>
    <property type="project" value="UniProtKB-KW"/>
</dbReference>
<dbReference type="Proteomes" id="UP001205603">
    <property type="component" value="Unassembled WGS sequence"/>
</dbReference>
<feature type="transmembrane region" description="Helical" evidence="7">
    <location>
        <begin position="190"/>
        <end position="208"/>
    </location>
</feature>
<gene>
    <name evidence="10" type="ORF">NMU02_09975</name>
</gene>
<evidence type="ECO:0000256" key="2">
    <source>
        <dbReference type="ARBA" id="ARBA00009045"/>
    </source>
</evidence>
<feature type="domain" description="DUF6576" evidence="9">
    <location>
        <begin position="250"/>
        <end position="287"/>
    </location>
</feature>
<name>A0ABT1MII5_9BACT</name>
<sequence length="293" mass="33318">MAAIFDNLKMQYKSGSLLIKLIFINVALFLVLKLAVVLLLLFRIDGSIIYDYLQLPSNPVELLHRPWTLITYMFLHKDFWHILFNMLWFYWFGQIFLSYFSEKQMGALYFLGGISGAILYLLAYNFLPYFSGIDARLMGASASVLAIVLATAVYVPDFKVNLLFLGAISLKYIAIITVLIDIFSITSSNAGGHIAHLGGALLGIIFALQWKKGKDITRFINICIDKIVTVFKGRTARPKMKIKYKRAETDMEYNARKNAEMEEIDRILDKIKKSGYSALSSDEKKKLFDAGKK</sequence>
<evidence type="ECO:0000256" key="4">
    <source>
        <dbReference type="ARBA" id="ARBA00022801"/>
    </source>
</evidence>
<dbReference type="PANTHER" id="PTHR43731">
    <property type="entry name" value="RHOMBOID PROTEASE"/>
    <property type="match status" value="1"/>
</dbReference>
<evidence type="ECO:0000256" key="7">
    <source>
        <dbReference type="SAM" id="Phobius"/>
    </source>
</evidence>
<dbReference type="InterPro" id="IPR022764">
    <property type="entry name" value="Peptidase_S54_rhomboid_dom"/>
</dbReference>
<dbReference type="PANTHER" id="PTHR43731:SF14">
    <property type="entry name" value="PRESENILIN-ASSOCIATED RHOMBOID-LIKE PROTEIN, MITOCHONDRIAL"/>
    <property type="match status" value="1"/>
</dbReference>
<comment type="subcellular location">
    <subcellularLocation>
        <location evidence="1">Membrane</location>
        <topology evidence="1">Multi-pass membrane protein</topology>
    </subcellularLocation>
</comment>
<keyword evidence="3 7" id="KW-0812">Transmembrane</keyword>
<feature type="transmembrane region" description="Helical" evidence="7">
    <location>
        <begin position="107"/>
        <end position="127"/>
    </location>
</feature>
<dbReference type="SUPFAM" id="SSF144091">
    <property type="entry name" value="Rhomboid-like"/>
    <property type="match status" value="1"/>
</dbReference>
<comment type="similarity">
    <text evidence="2">Belongs to the peptidase S54 family.</text>
</comment>
<dbReference type="InterPro" id="IPR035952">
    <property type="entry name" value="Rhomboid-like_sf"/>
</dbReference>
<evidence type="ECO:0000256" key="3">
    <source>
        <dbReference type="ARBA" id="ARBA00022692"/>
    </source>
</evidence>
<protein>
    <submittedName>
        <fullName evidence="10">Rhomboid family intramembrane serine protease</fullName>
    </submittedName>
</protein>
<accession>A0ABT1MII5</accession>
<organism evidence="10 11">
    <name type="scientific">Coprobacter tertius</name>
    <dbReference type="NCBI Taxonomy" id="2944915"/>
    <lineage>
        <taxon>Bacteria</taxon>
        <taxon>Pseudomonadati</taxon>
        <taxon>Bacteroidota</taxon>
        <taxon>Bacteroidia</taxon>
        <taxon>Bacteroidales</taxon>
        <taxon>Barnesiellaceae</taxon>
        <taxon>Coprobacter</taxon>
    </lineage>
</organism>
<comment type="caution">
    <text evidence="10">The sequence shown here is derived from an EMBL/GenBank/DDBJ whole genome shotgun (WGS) entry which is preliminary data.</text>
</comment>
<evidence type="ECO:0000259" key="8">
    <source>
        <dbReference type="Pfam" id="PF01694"/>
    </source>
</evidence>
<dbReference type="Gene3D" id="1.20.1540.10">
    <property type="entry name" value="Rhomboid-like"/>
    <property type="match status" value="1"/>
</dbReference>
<evidence type="ECO:0000313" key="11">
    <source>
        <dbReference type="Proteomes" id="UP001205603"/>
    </source>
</evidence>